<keyword evidence="3" id="KW-0677">Repeat</keyword>
<evidence type="ECO:0000256" key="1">
    <source>
        <dbReference type="ARBA" id="ARBA00007577"/>
    </source>
</evidence>
<protein>
    <recommendedName>
        <fullName evidence="5">ABC transporter domain-containing protein</fullName>
    </recommendedName>
</protein>
<dbReference type="InterPro" id="IPR039421">
    <property type="entry name" value="Type_1_exporter"/>
</dbReference>
<evidence type="ECO:0000256" key="4">
    <source>
        <dbReference type="ARBA" id="ARBA00023180"/>
    </source>
</evidence>
<evidence type="ECO:0000313" key="7">
    <source>
        <dbReference type="Proteomes" id="UP001234989"/>
    </source>
</evidence>
<dbReference type="Proteomes" id="UP001234989">
    <property type="component" value="Chromosome 12"/>
</dbReference>
<comment type="similarity">
    <text evidence="1">Belongs to the ABC transporter superfamily. ABCB family. Multidrug resistance exporter (TC 3.A.1.201) subfamily.</text>
</comment>
<dbReference type="PANTHER" id="PTHR43394:SF16">
    <property type="entry name" value="ABC TRANSPORTER B FAMILY MEMBER 4-LIKE ISOFORM X1"/>
    <property type="match status" value="1"/>
</dbReference>
<keyword evidence="2" id="KW-0813">Transport</keyword>
<dbReference type="GO" id="GO:0005524">
    <property type="term" value="F:ATP binding"/>
    <property type="evidence" value="ECO:0007669"/>
    <property type="project" value="InterPro"/>
</dbReference>
<sequence length="167" mass="17885">MGLVSQEPILFNDTIRANIAYGKESDATEAEILAAAELANAHNFISGLQQGYETLVGERGIQLSGGQKQRVAIARTIVKCPKILLLDEATSALDSESEKVVQDALDRVRSGRTTVVVAHRLSTIKGADVIVVIKDGVIVEKGNHETLVNRQNGIYASLVSKSASTMK</sequence>
<dbReference type="GO" id="GO:0005743">
    <property type="term" value="C:mitochondrial inner membrane"/>
    <property type="evidence" value="ECO:0007669"/>
    <property type="project" value="TreeGrafter"/>
</dbReference>
<dbReference type="GO" id="GO:0016887">
    <property type="term" value="F:ATP hydrolysis activity"/>
    <property type="evidence" value="ECO:0007669"/>
    <property type="project" value="InterPro"/>
</dbReference>
<name>A0AAF0V4M4_SOLVR</name>
<keyword evidence="7" id="KW-1185">Reference proteome</keyword>
<dbReference type="FunFam" id="3.40.50.300:FF:002695">
    <property type="entry name" value="ABC multidrug transporter, putative"/>
    <property type="match status" value="1"/>
</dbReference>
<accession>A0AAF0V4M4</accession>
<dbReference type="PROSITE" id="PS50893">
    <property type="entry name" value="ABC_TRANSPORTER_2"/>
    <property type="match status" value="1"/>
</dbReference>
<reference evidence="6" key="1">
    <citation type="submission" date="2023-08" db="EMBL/GenBank/DDBJ databases">
        <title>A de novo genome assembly of Solanum verrucosum Schlechtendal, a Mexican diploid species geographically isolated from the other diploid A-genome species in potato relatives.</title>
        <authorList>
            <person name="Hosaka K."/>
        </authorList>
    </citation>
    <scope>NUCLEOTIDE SEQUENCE</scope>
    <source>
        <tissue evidence="6">Young leaves</tissue>
    </source>
</reference>
<dbReference type="PROSITE" id="PS00211">
    <property type="entry name" value="ABC_TRANSPORTER_1"/>
    <property type="match status" value="1"/>
</dbReference>
<keyword evidence="4" id="KW-0325">Glycoprotein</keyword>
<evidence type="ECO:0000259" key="5">
    <source>
        <dbReference type="PROSITE" id="PS50893"/>
    </source>
</evidence>
<evidence type="ECO:0000313" key="6">
    <source>
        <dbReference type="EMBL" id="WMV56668.1"/>
    </source>
</evidence>
<evidence type="ECO:0000256" key="3">
    <source>
        <dbReference type="ARBA" id="ARBA00022737"/>
    </source>
</evidence>
<dbReference type="InterPro" id="IPR017871">
    <property type="entry name" value="ABC_transporter-like_CS"/>
</dbReference>
<proteinExistence type="inferred from homology"/>
<dbReference type="GO" id="GO:0090374">
    <property type="term" value="P:oligopeptide export from mitochondrion"/>
    <property type="evidence" value="ECO:0007669"/>
    <property type="project" value="TreeGrafter"/>
</dbReference>
<dbReference type="Gene3D" id="3.40.50.300">
    <property type="entry name" value="P-loop containing nucleotide triphosphate hydrolases"/>
    <property type="match status" value="1"/>
</dbReference>
<dbReference type="InterPro" id="IPR003439">
    <property type="entry name" value="ABC_transporter-like_ATP-bd"/>
</dbReference>
<dbReference type="EMBL" id="CP133623">
    <property type="protein sequence ID" value="WMV56668.1"/>
    <property type="molecule type" value="Genomic_DNA"/>
</dbReference>
<dbReference type="Pfam" id="PF00005">
    <property type="entry name" value="ABC_tran"/>
    <property type="match status" value="1"/>
</dbReference>
<dbReference type="GO" id="GO:0015421">
    <property type="term" value="F:ABC-type oligopeptide transporter activity"/>
    <property type="evidence" value="ECO:0007669"/>
    <property type="project" value="TreeGrafter"/>
</dbReference>
<feature type="domain" description="ABC transporter" evidence="5">
    <location>
        <begin position="4"/>
        <end position="160"/>
    </location>
</feature>
<evidence type="ECO:0000256" key="2">
    <source>
        <dbReference type="ARBA" id="ARBA00022448"/>
    </source>
</evidence>
<organism evidence="6 7">
    <name type="scientific">Solanum verrucosum</name>
    <dbReference type="NCBI Taxonomy" id="315347"/>
    <lineage>
        <taxon>Eukaryota</taxon>
        <taxon>Viridiplantae</taxon>
        <taxon>Streptophyta</taxon>
        <taxon>Embryophyta</taxon>
        <taxon>Tracheophyta</taxon>
        <taxon>Spermatophyta</taxon>
        <taxon>Magnoliopsida</taxon>
        <taxon>eudicotyledons</taxon>
        <taxon>Gunneridae</taxon>
        <taxon>Pentapetalae</taxon>
        <taxon>asterids</taxon>
        <taxon>lamiids</taxon>
        <taxon>Solanales</taxon>
        <taxon>Solanaceae</taxon>
        <taxon>Solanoideae</taxon>
        <taxon>Solaneae</taxon>
        <taxon>Solanum</taxon>
    </lineage>
</organism>
<dbReference type="SUPFAM" id="SSF52540">
    <property type="entry name" value="P-loop containing nucleoside triphosphate hydrolases"/>
    <property type="match status" value="1"/>
</dbReference>
<dbReference type="InterPro" id="IPR027417">
    <property type="entry name" value="P-loop_NTPase"/>
</dbReference>
<gene>
    <name evidence="6" type="ORF">MTR67_050053</name>
</gene>
<dbReference type="PANTHER" id="PTHR43394">
    <property type="entry name" value="ATP-DEPENDENT PERMEASE MDL1, MITOCHONDRIAL"/>
    <property type="match status" value="1"/>
</dbReference>
<dbReference type="AlphaFoldDB" id="A0AAF0V4M4"/>